<proteinExistence type="predicted"/>
<keyword evidence="2" id="KW-1185">Reference proteome</keyword>
<dbReference type="InParanoid" id="A0A5J5ELT5"/>
<accession>A0A5J5ELT5</accession>
<dbReference type="EMBL" id="VXIS01000225">
    <property type="protein sequence ID" value="KAA8896151.1"/>
    <property type="molecule type" value="Genomic_DNA"/>
</dbReference>
<dbReference type="AlphaFoldDB" id="A0A5J5ELT5"/>
<reference evidence="1 2" key="1">
    <citation type="submission" date="2019-09" db="EMBL/GenBank/DDBJ databases">
        <title>Draft genome of the ectomycorrhizal ascomycete Sphaerosporella brunnea.</title>
        <authorList>
            <consortium name="DOE Joint Genome Institute"/>
            <person name="Benucci G.M."/>
            <person name="Marozzi G."/>
            <person name="Antonielli L."/>
            <person name="Sanchez S."/>
            <person name="Marco P."/>
            <person name="Wang X."/>
            <person name="Falini L.B."/>
            <person name="Barry K."/>
            <person name="Haridas S."/>
            <person name="Lipzen A."/>
            <person name="Labutti K."/>
            <person name="Grigoriev I.V."/>
            <person name="Murat C."/>
            <person name="Martin F."/>
            <person name="Albertini E."/>
            <person name="Donnini D."/>
            <person name="Bonito G."/>
        </authorList>
    </citation>
    <scope>NUCLEOTIDE SEQUENCE [LARGE SCALE GENOMIC DNA]</scope>
    <source>
        <strain evidence="1 2">Sb_GMNB300</strain>
    </source>
</reference>
<organism evidence="1 2">
    <name type="scientific">Sphaerosporella brunnea</name>
    <dbReference type="NCBI Taxonomy" id="1250544"/>
    <lineage>
        <taxon>Eukaryota</taxon>
        <taxon>Fungi</taxon>
        <taxon>Dikarya</taxon>
        <taxon>Ascomycota</taxon>
        <taxon>Pezizomycotina</taxon>
        <taxon>Pezizomycetes</taxon>
        <taxon>Pezizales</taxon>
        <taxon>Pyronemataceae</taxon>
        <taxon>Sphaerosporella</taxon>
    </lineage>
</organism>
<name>A0A5J5ELT5_9PEZI</name>
<evidence type="ECO:0000313" key="1">
    <source>
        <dbReference type="EMBL" id="KAA8896151.1"/>
    </source>
</evidence>
<dbReference type="Proteomes" id="UP000326924">
    <property type="component" value="Unassembled WGS sequence"/>
</dbReference>
<protein>
    <submittedName>
        <fullName evidence="1">Uncharacterized protein</fullName>
    </submittedName>
</protein>
<gene>
    <name evidence="1" type="ORF">FN846DRAFT_966138</name>
</gene>
<sequence>MKRTTKKPTYPQALLVRTLASLLFLQPLTGLFGLSACSPSFATMISLVSLSTSFSASPLALASSSWNSQTIFFNFSTCRSSSLPLGQKNKGVSGSRRSMCFNSVSRAPASRSGHSSS</sequence>
<evidence type="ECO:0000313" key="2">
    <source>
        <dbReference type="Proteomes" id="UP000326924"/>
    </source>
</evidence>
<comment type="caution">
    <text evidence="1">The sequence shown here is derived from an EMBL/GenBank/DDBJ whole genome shotgun (WGS) entry which is preliminary data.</text>
</comment>